<gene>
    <name evidence="2" type="ORF">TCDM_11211</name>
</gene>
<feature type="compositionally biased region" description="Polar residues" evidence="1">
    <location>
        <begin position="175"/>
        <end position="195"/>
    </location>
</feature>
<dbReference type="AlphaFoldDB" id="V5B0Y6"/>
<comment type="caution">
    <text evidence="2">The sequence shown here is derived from an EMBL/GenBank/DDBJ whole genome shotgun (WGS) entry which is preliminary data.</text>
</comment>
<feature type="compositionally biased region" description="Basic residues" evidence="1">
    <location>
        <begin position="121"/>
        <end position="135"/>
    </location>
</feature>
<reference evidence="2 3" key="1">
    <citation type="journal article" date="2014" name="Genome Announc.">
        <title>Trypanosoma cruzi Clone Dm28c Draft Genome Sequence.</title>
        <authorList>
            <person name="Grisard E.C."/>
            <person name="Teixeira S.M."/>
            <person name="de Almeida L.G."/>
            <person name="Stoco P.H."/>
            <person name="Gerber A.L."/>
            <person name="Talavera-Lopez C."/>
            <person name="Lima O.C."/>
            <person name="Andersson B."/>
            <person name="de Vasconcelos A.T."/>
        </authorList>
    </citation>
    <scope>NUCLEOTIDE SEQUENCE [LARGE SCALE GENOMIC DNA]</scope>
    <source>
        <strain evidence="2 3">Dm28c</strain>
    </source>
</reference>
<dbReference type="Proteomes" id="UP000017861">
    <property type="component" value="Unassembled WGS sequence"/>
</dbReference>
<sequence>MLLFSPLRPSQARHAHLNTRPSSTGLGTVMRPRCAQRVLAHVLHALQPHGRPGWPSCTASRLPCGWSTPHILSIHGLVLQEAAERSHVCADDANVRKKRPPTLSSAHLPAPPILPRTRAVPWKRKRSPPHNRRTTAHAAATPPTSQQRTEPCAQHKHNRNERDGAHTTPRRGPSHSPTEQRSASQQAVAPCTQSAPLRVRPAGRRPILGALPDYHLLGEVAAR</sequence>
<dbReference type="VEuPathDB" id="TriTrypDB:TCDM_11211"/>
<accession>V5B0Y6</accession>
<organism evidence="2 3">
    <name type="scientific">Trypanosoma cruzi Dm28c</name>
    <dbReference type="NCBI Taxonomy" id="1416333"/>
    <lineage>
        <taxon>Eukaryota</taxon>
        <taxon>Discoba</taxon>
        <taxon>Euglenozoa</taxon>
        <taxon>Kinetoplastea</taxon>
        <taxon>Metakinetoplastina</taxon>
        <taxon>Trypanosomatida</taxon>
        <taxon>Trypanosomatidae</taxon>
        <taxon>Trypanosoma</taxon>
        <taxon>Schizotrypanum</taxon>
    </lineage>
</organism>
<protein>
    <submittedName>
        <fullName evidence="2">Uncharacterized protein</fullName>
    </submittedName>
</protein>
<name>V5B0Y6_TRYCR</name>
<feature type="region of interest" description="Disordered" evidence="1">
    <location>
        <begin position="92"/>
        <end position="203"/>
    </location>
</feature>
<dbReference type="EMBL" id="AYLP01000322">
    <property type="protein sequence ID" value="ESS61209.1"/>
    <property type="molecule type" value="Genomic_DNA"/>
</dbReference>
<evidence type="ECO:0000256" key="1">
    <source>
        <dbReference type="SAM" id="MobiDB-lite"/>
    </source>
</evidence>
<proteinExistence type="predicted"/>
<evidence type="ECO:0000313" key="3">
    <source>
        <dbReference type="Proteomes" id="UP000017861"/>
    </source>
</evidence>
<evidence type="ECO:0000313" key="2">
    <source>
        <dbReference type="EMBL" id="ESS61209.1"/>
    </source>
</evidence>
<feature type="region of interest" description="Disordered" evidence="1">
    <location>
        <begin position="1"/>
        <end position="28"/>
    </location>
</feature>